<keyword evidence="1" id="KW-1133">Transmembrane helix</keyword>
<dbReference type="GeneID" id="37071471"/>
<evidence type="ECO:0000313" key="3">
    <source>
        <dbReference type="Proteomes" id="UP000248349"/>
    </source>
</evidence>
<name>A0A318ZB71_9EURO</name>
<protein>
    <submittedName>
        <fullName evidence="2">Uncharacterized protein</fullName>
    </submittedName>
</protein>
<keyword evidence="3" id="KW-1185">Reference proteome</keyword>
<dbReference type="Proteomes" id="UP000248349">
    <property type="component" value="Unassembled WGS sequence"/>
</dbReference>
<accession>A0A318ZB71</accession>
<organism evidence="2 3">
    <name type="scientific">Aspergillus saccharolyticus JOP 1030-1</name>
    <dbReference type="NCBI Taxonomy" id="1450539"/>
    <lineage>
        <taxon>Eukaryota</taxon>
        <taxon>Fungi</taxon>
        <taxon>Dikarya</taxon>
        <taxon>Ascomycota</taxon>
        <taxon>Pezizomycotina</taxon>
        <taxon>Eurotiomycetes</taxon>
        <taxon>Eurotiomycetidae</taxon>
        <taxon>Eurotiales</taxon>
        <taxon>Aspergillaceae</taxon>
        <taxon>Aspergillus</taxon>
        <taxon>Aspergillus subgen. Circumdati</taxon>
    </lineage>
</organism>
<gene>
    <name evidence="2" type="ORF">BP01DRAFT_101530</name>
</gene>
<sequence>MMNLHSKRPRINGAPGQLCNYPMVQWGILRRMHFAHLLLIFPAACDLICSFNLAIEQMRINDENSIRPHYAQEYHSRSITLPRQEFQKTQGPANLSFKRATAIRAIARKRRSVIREDQGKIPLTLSTVYSIACFPRPLDIEGHHR</sequence>
<evidence type="ECO:0000313" key="2">
    <source>
        <dbReference type="EMBL" id="PYH43584.1"/>
    </source>
</evidence>
<reference evidence="2 3" key="1">
    <citation type="submission" date="2016-12" db="EMBL/GenBank/DDBJ databases">
        <title>The genomes of Aspergillus section Nigri reveals drivers in fungal speciation.</title>
        <authorList>
            <consortium name="DOE Joint Genome Institute"/>
            <person name="Vesth T.C."/>
            <person name="Nybo J."/>
            <person name="Theobald S."/>
            <person name="Brandl J."/>
            <person name="Frisvad J.C."/>
            <person name="Nielsen K.F."/>
            <person name="Lyhne E.K."/>
            <person name="Kogle M.E."/>
            <person name="Kuo A."/>
            <person name="Riley R."/>
            <person name="Clum A."/>
            <person name="Nolan M."/>
            <person name="Lipzen A."/>
            <person name="Salamov A."/>
            <person name="Henrissat B."/>
            <person name="Wiebenga A."/>
            <person name="De Vries R.P."/>
            <person name="Grigoriev I.V."/>
            <person name="Mortensen U.H."/>
            <person name="Andersen M.R."/>
            <person name="Baker S.E."/>
        </authorList>
    </citation>
    <scope>NUCLEOTIDE SEQUENCE [LARGE SCALE GENOMIC DNA]</scope>
    <source>
        <strain evidence="2 3">JOP 1030-1</strain>
    </source>
</reference>
<keyword evidence="1" id="KW-0812">Transmembrane</keyword>
<dbReference type="RefSeq" id="XP_025429566.1">
    <property type="nucleotide sequence ID" value="XM_025570243.1"/>
</dbReference>
<proteinExistence type="predicted"/>
<feature type="transmembrane region" description="Helical" evidence="1">
    <location>
        <begin position="34"/>
        <end position="55"/>
    </location>
</feature>
<keyword evidence="1" id="KW-0472">Membrane</keyword>
<dbReference type="AlphaFoldDB" id="A0A318ZB71"/>
<evidence type="ECO:0000256" key="1">
    <source>
        <dbReference type="SAM" id="Phobius"/>
    </source>
</evidence>
<dbReference type="EMBL" id="KZ821243">
    <property type="protein sequence ID" value="PYH43584.1"/>
    <property type="molecule type" value="Genomic_DNA"/>
</dbReference>